<dbReference type="EMBL" id="AY331258">
    <property type="protein sequence ID" value="AAR05949.1"/>
    <property type="molecule type" value="Genomic_DNA"/>
</dbReference>
<feature type="chain" id="PRO_5004281433" evidence="1">
    <location>
        <begin position="26"/>
        <end position="322"/>
    </location>
</feature>
<accession>Q6VR02</accession>
<dbReference type="AlphaFoldDB" id="Q6VR02"/>
<evidence type="ECO:0000313" key="2">
    <source>
        <dbReference type="EMBL" id="AAR05949.1"/>
    </source>
</evidence>
<organism evidence="2">
    <name type="scientific">Sphingomonas paucimobilis</name>
    <name type="common">Pseudomonas paucimobilis</name>
    <dbReference type="NCBI Taxonomy" id="13689"/>
    <lineage>
        <taxon>Bacteria</taxon>
        <taxon>Pseudomonadati</taxon>
        <taxon>Pseudomonadota</taxon>
        <taxon>Alphaproteobacteria</taxon>
        <taxon>Sphingomonadales</taxon>
        <taxon>Sphingomonadaceae</taxon>
        <taxon>Sphingomonas</taxon>
    </lineage>
</organism>
<evidence type="ECO:0000256" key="1">
    <source>
        <dbReference type="SAM" id="SignalP"/>
    </source>
</evidence>
<proteinExistence type="predicted"/>
<reference evidence="2" key="1">
    <citation type="journal article" date="2004" name="J. Bacteriol.">
        <title>Organization of lin genes and IS6100 among different strains of hexachlorocyclohexane-degrading Sphingomonas paucimobilis: evidence for horizontal gene transfer.</title>
        <authorList>
            <person name="Dogra C."/>
            <person name="Raina V."/>
            <person name="Pal R."/>
            <person name="Suar M."/>
            <person name="Lal S."/>
            <person name="Gartemann K.H."/>
            <person name="Holliger C."/>
            <person name="van der Meer J.R."/>
            <person name="Lal R."/>
        </authorList>
    </citation>
    <scope>NUCLEOTIDE SEQUENCE</scope>
    <source>
        <strain evidence="2">B90A</strain>
    </source>
</reference>
<keyword evidence="1" id="KW-0732">Signal</keyword>
<feature type="signal peptide" evidence="1">
    <location>
        <begin position="1"/>
        <end position="25"/>
    </location>
</feature>
<name>Q6VR02_SPHPI</name>
<dbReference type="InterPro" id="IPR011990">
    <property type="entry name" value="TPR-like_helical_dom_sf"/>
</dbReference>
<gene>
    <name evidence="2" type="primary">orfA</name>
</gene>
<dbReference type="SUPFAM" id="SSF48452">
    <property type="entry name" value="TPR-like"/>
    <property type="match status" value="1"/>
</dbReference>
<protein>
    <submittedName>
        <fullName evidence="2">ORFA</fullName>
    </submittedName>
</protein>
<sequence length="322" mass="34099">MSVLGKLVRGPAGWAALTLSVAAHAQATGNRPLLRDSFRIGSEGGALCQAQSATGDPAARTMFDRAWTLVCRDAARPVGQIYALRRGAATDDGALQDRLAASRREAVECNAPGGVTLPGIGLALMRNCAGAVGAYRILAVERGKTIYVAQGYAAYASALDLGLRSVMAGRIVPGRVDIATVGTNDAGYARLQAATLDPQTVLAEGYRRNASGNYAEAAEFFDSLTDRLARDPDAAKLTPAERANRAHEYLVNRGLQLSNLGLFDQAEAAFAEARRIVTADAVQVRLRRNFEAMHHINRQDSAGALAILDRLVAQAQPTEASL</sequence>